<dbReference type="Pfam" id="PF05485">
    <property type="entry name" value="THAP"/>
    <property type="match status" value="1"/>
</dbReference>
<evidence type="ECO:0000256" key="1">
    <source>
        <dbReference type="ARBA" id="ARBA00022723"/>
    </source>
</evidence>
<reference evidence="8" key="2">
    <citation type="submission" date="2021-03" db="UniProtKB">
        <authorList>
            <consortium name="Ensembl"/>
        </authorList>
    </citation>
    <scope>IDENTIFICATION</scope>
</reference>
<accession>A0A803JG92</accession>
<dbReference type="SMART" id="SM00692">
    <property type="entry name" value="DM3"/>
    <property type="match status" value="1"/>
</dbReference>
<keyword evidence="2 5" id="KW-0863">Zinc-finger</keyword>
<evidence type="ECO:0000313" key="11">
    <source>
        <dbReference type="RefSeq" id="XP_012816085.1"/>
    </source>
</evidence>
<protein>
    <submittedName>
        <fullName evidence="8">Coiled-coil domain containing 51</fullName>
    </submittedName>
    <submittedName>
        <fullName evidence="10 11">Mitochondrial potassium channel isoform X1</fullName>
    </submittedName>
</protein>
<sequence>MPSCIVKGCRHKSGQKILYPDVVLHSFPNNIHMIKNWMLQTGQDFGDIDAFAEKILKGNKTASFRMCSRHFTRDSYMAKGSKITLKPNAVPTIFDTLPPAASVPSLISLPTAKRMRVEDEAPSTSATIVRIVSKLVTVQTQTDDRILKNDPWVNRYNCPVTVSVATQTDAPAETDDMKTETSSRSQEVKIWHADKDYLYPVYDAPIKTSMKTSVKQTTKEPTKQEEAGDALDPRGASFGLCPGRPFQESGSLNTNTEQGHLVKQKKYLVFEDSLNSLLTLVRCQHSQSPPCEAPVSHIEKKVDGSLLTVHLTCLKGHKSLVWNAQPVFGNVSIGNVLMASAIFQSGSALDKALQTLNVFGIPAISSKTYHEYQKAYVFPAVDSQWRLEEGRIKKTFAGKSVALAAGRQVINLGHSSKYCMYSMMDVISEKIVSFKIKHFGPEDTLWETEKQTFQDCLDQLINEKLDIRIIATNQHVGIRKLMEIKYPHIEHQLDIWQLCKCLGRKLEEASKKKNCSIIADWIPAITNHLWWSSQTCNQNVDVFMERWKSALFHIANVHSFPSLKFYKKCQHARISETEQQETNWIPFNHPAHEALVEIISDPILLDDIAKAEKFCHTRYLEAFYSKIEKYQSGHLSSVTDDLHVRTALAALSYNRDLDRGQPSVGPLKSPLDAENPHKIVFPEERRDLVLDTIQEDAAESHFLDMSSQIVKILLGELEHKGS</sequence>
<keyword evidence="10 11" id="KW-0406">Ion transport</keyword>
<dbReference type="RefSeq" id="XP_012816084.1">
    <property type="nucleotide sequence ID" value="XM_012960630.3"/>
</dbReference>
<feature type="region of interest" description="Disordered" evidence="6">
    <location>
        <begin position="212"/>
        <end position="234"/>
    </location>
</feature>
<dbReference type="AlphaFoldDB" id="A0A803JG92"/>
<keyword evidence="4 5" id="KW-0238">DNA-binding</keyword>
<dbReference type="GO" id="GO:0003677">
    <property type="term" value="F:DNA binding"/>
    <property type="evidence" value="ECO:0007669"/>
    <property type="project" value="UniProtKB-UniRule"/>
</dbReference>
<evidence type="ECO:0000256" key="4">
    <source>
        <dbReference type="ARBA" id="ARBA00023125"/>
    </source>
</evidence>
<evidence type="ECO:0000313" key="13">
    <source>
        <dbReference type="Xenbase" id="XB-GENE-5723238"/>
    </source>
</evidence>
<dbReference type="SMART" id="SM00980">
    <property type="entry name" value="THAP"/>
    <property type="match status" value="1"/>
</dbReference>
<dbReference type="InterPro" id="IPR037660">
    <property type="entry name" value="CCDC51"/>
</dbReference>
<evidence type="ECO:0000313" key="12">
    <source>
        <dbReference type="RefSeq" id="XP_031755721.1"/>
    </source>
</evidence>
<dbReference type="Proteomes" id="UP000008143">
    <property type="component" value="Chromosome 4"/>
</dbReference>
<name>A0A803JG92_XENTR</name>
<dbReference type="GO" id="GO:0034220">
    <property type="term" value="P:monoatomic ion transmembrane transport"/>
    <property type="evidence" value="ECO:0007669"/>
    <property type="project" value="UniProtKB-KW"/>
</dbReference>
<keyword evidence="3" id="KW-0862">Zinc</keyword>
<dbReference type="PANTHER" id="PTHR28624">
    <property type="entry name" value="COILED-COIL DOMAIN-CONTAINING PROTEIN 51"/>
    <property type="match status" value="1"/>
</dbReference>
<feature type="compositionally biased region" description="Basic and acidic residues" evidence="6">
    <location>
        <begin position="217"/>
        <end position="226"/>
    </location>
</feature>
<dbReference type="PROSITE" id="PS50950">
    <property type="entry name" value="ZF_THAP"/>
    <property type="match status" value="1"/>
</dbReference>
<evidence type="ECO:0000256" key="5">
    <source>
        <dbReference type="PROSITE-ProRule" id="PRU00309"/>
    </source>
</evidence>
<organism evidence="8">
    <name type="scientific">Xenopus tropicalis</name>
    <name type="common">Western clawed frog</name>
    <name type="synonym">Silurana tropicalis</name>
    <dbReference type="NCBI Taxonomy" id="8364"/>
    <lineage>
        <taxon>Eukaryota</taxon>
        <taxon>Metazoa</taxon>
        <taxon>Chordata</taxon>
        <taxon>Craniata</taxon>
        <taxon>Vertebrata</taxon>
        <taxon>Euteleostomi</taxon>
        <taxon>Amphibia</taxon>
        <taxon>Batrachia</taxon>
        <taxon>Anura</taxon>
        <taxon>Pipoidea</taxon>
        <taxon>Pipidae</taxon>
        <taxon>Xenopodinae</taxon>
        <taxon>Xenopus</taxon>
        <taxon>Silurana</taxon>
    </lineage>
</organism>
<gene>
    <name evidence="8 10 11 12 13" type="primary">ccdc51</name>
</gene>
<dbReference type="Ensembl" id="ENSXETT00000109967">
    <property type="protein sequence ID" value="ENSXETP00000115629"/>
    <property type="gene ID" value="ENSXETG00000047356"/>
</dbReference>
<keyword evidence="10 11" id="KW-0813">Transport</keyword>
<evidence type="ECO:0000313" key="8">
    <source>
        <dbReference type="Ensembl" id="ENSXETP00000106933"/>
    </source>
</evidence>
<dbReference type="OrthoDB" id="9880673at2759"/>
<evidence type="ECO:0000256" key="2">
    <source>
        <dbReference type="ARBA" id="ARBA00022771"/>
    </source>
</evidence>
<dbReference type="GeneID" id="100145697"/>
<dbReference type="GO" id="GO:0008270">
    <property type="term" value="F:zinc ion binding"/>
    <property type="evidence" value="ECO:0007669"/>
    <property type="project" value="UniProtKB-KW"/>
</dbReference>
<dbReference type="RefSeq" id="XP_012816085.1">
    <property type="nucleotide sequence ID" value="XM_012960631.3"/>
</dbReference>
<dbReference type="GeneTree" id="ENSGT00940000164945"/>
<dbReference type="RefSeq" id="XP_031755721.1">
    <property type="nucleotide sequence ID" value="XM_031899861.1"/>
</dbReference>
<keyword evidence="1" id="KW-0479">Metal-binding</keyword>
<evidence type="ECO:0000259" key="7">
    <source>
        <dbReference type="PROSITE" id="PS50950"/>
    </source>
</evidence>
<keyword evidence="9" id="KW-1185">Reference proteome</keyword>
<dbReference type="Ensembl" id="ENSXETT00000116153">
    <property type="protein sequence ID" value="ENSXETP00000110103"/>
    <property type="gene ID" value="ENSXETG00000047356"/>
</dbReference>
<evidence type="ECO:0000256" key="3">
    <source>
        <dbReference type="ARBA" id="ARBA00022833"/>
    </source>
</evidence>
<dbReference type="SUPFAM" id="SSF57716">
    <property type="entry name" value="Glucocorticoid receptor-like (DNA-binding domain)"/>
    <property type="match status" value="1"/>
</dbReference>
<proteinExistence type="predicted"/>
<reference evidence="8" key="1">
    <citation type="journal article" date="2010" name="Science">
        <title>The genome of the Western clawed frog Xenopus tropicalis.</title>
        <authorList>
            <person name="Hellsten U."/>
            <person name="Harland R.M."/>
            <person name="Gilchrist M.J."/>
            <person name="Hendrix D."/>
            <person name="Jurka J."/>
            <person name="Kapitonov V."/>
            <person name="Ovcharenko I."/>
            <person name="Putnam N.H."/>
            <person name="Shu S."/>
            <person name="Taher L."/>
            <person name="Blitz I.L."/>
            <person name="Blumberg B."/>
            <person name="Dichmann D.S."/>
            <person name="Dubchak I."/>
            <person name="Amaya E."/>
            <person name="Detter J.C."/>
            <person name="Fletcher R."/>
            <person name="Gerhard D.S."/>
            <person name="Goodstein D."/>
            <person name="Graves T."/>
            <person name="Grigoriev I.V."/>
            <person name="Grimwood J."/>
            <person name="Kawashima T."/>
            <person name="Lindquist E."/>
            <person name="Lucas S.M."/>
            <person name="Mead P.E."/>
            <person name="Mitros T."/>
            <person name="Ogino H."/>
            <person name="Ohta Y."/>
            <person name="Poliakov A.V."/>
            <person name="Pollet N."/>
            <person name="Robert J."/>
            <person name="Salamov A."/>
            <person name="Sater A.K."/>
            <person name="Schmutz J."/>
            <person name="Terry A."/>
            <person name="Vize P.D."/>
            <person name="Warren W.C."/>
            <person name="Wells D."/>
            <person name="Wills A."/>
            <person name="Wilson R.K."/>
            <person name="Zimmerman L.B."/>
            <person name="Zorn A.M."/>
            <person name="Grainger R."/>
            <person name="Grammer T."/>
            <person name="Khokha M.K."/>
            <person name="Richardson P.M."/>
            <person name="Rokhsar D.S."/>
        </authorList>
    </citation>
    <scope>NUCLEOTIDE SEQUENCE [LARGE SCALE GENOMIC DNA]</scope>
    <source>
        <strain evidence="8">Nigerian</strain>
    </source>
</reference>
<feature type="domain" description="THAP-type" evidence="7">
    <location>
        <begin position="1"/>
        <end position="94"/>
    </location>
</feature>
<evidence type="ECO:0000256" key="6">
    <source>
        <dbReference type="SAM" id="MobiDB-lite"/>
    </source>
</evidence>
<dbReference type="PANTHER" id="PTHR28624:SF1">
    <property type="entry name" value="MITOCHONDRIAL POTASSIUM CHANNEL"/>
    <property type="match status" value="1"/>
</dbReference>
<dbReference type="AGR" id="Xenbase:XB-GENE-5723238"/>
<evidence type="ECO:0000313" key="10">
    <source>
        <dbReference type="RefSeq" id="XP_012816084.1"/>
    </source>
</evidence>
<keyword evidence="10 11" id="KW-0407">Ion channel</keyword>
<dbReference type="Ensembl" id="ENSXETT00000117942">
    <property type="protein sequence ID" value="ENSXETP00000106933"/>
    <property type="gene ID" value="ENSXETG00000047356"/>
</dbReference>
<reference evidence="10 11" key="3">
    <citation type="submission" date="2025-04" db="UniProtKB">
        <authorList>
            <consortium name="RefSeq"/>
        </authorList>
    </citation>
    <scope>IDENTIFICATION</scope>
    <source>
        <strain evidence="10 11">Nigerian</strain>
        <tissue evidence="10 11">Liver and blood</tissue>
    </source>
</reference>
<evidence type="ECO:0000313" key="9">
    <source>
        <dbReference type="Proteomes" id="UP000008143"/>
    </source>
</evidence>
<dbReference type="InterPro" id="IPR006612">
    <property type="entry name" value="THAP_Znf"/>
</dbReference>
<dbReference type="Xenbase" id="XB-GENE-5723238">
    <property type="gene designation" value="ccdc51"/>
</dbReference>
<dbReference type="CTD" id="79714"/>